<accession>A0ABW5L1W6</accession>
<dbReference type="InterPro" id="IPR012816">
    <property type="entry name" value="NADAR"/>
</dbReference>
<comment type="catalytic activity">
    <reaction evidence="1">
        <text>5-amino-6-(5-phospho-D-ribosylamino)uracil + H2O = 5,6-diaminouracil + D-ribose 5-phosphate</text>
        <dbReference type="Rhea" id="RHEA:55020"/>
        <dbReference type="ChEBI" id="CHEBI:15377"/>
        <dbReference type="ChEBI" id="CHEBI:46252"/>
        <dbReference type="ChEBI" id="CHEBI:58453"/>
        <dbReference type="ChEBI" id="CHEBI:78346"/>
    </reaction>
</comment>
<comment type="caution">
    <text evidence="4">The sequence shown here is derived from an EMBL/GenBank/DDBJ whole genome shotgun (WGS) entry which is preliminary data.</text>
</comment>
<dbReference type="Proteomes" id="UP001597440">
    <property type="component" value="Unassembled WGS sequence"/>
</dbReference>
<comment type="catalytic activity">
    <reaction evidence="2">
        <text>2,5-diamino-6-hydroxy-4-(5-phosphoribosylamino)-pyrimidine + H2O = 2,5,6-triamino-4-hydroxypyrimidine + D-ribose 5-phosphate</text>
        <dbReference type="Rhea" id="RHEA:23436"/>
        <dbReference type="ChEBI" id="CHEBI:15377"/>
        <dbReference type="ChEBI" id="CHEBI:58614"/>
        <dbReference type="ChEBI" id="CHEBI:78346"/>
        <dbReference type="ChEBI" id="CHEBI:137796"/>
    </reaction>
</comment>
<proteinExistence type="predicted"/>
<evidence type="ECO:0000313" key="4">
    <source>
        <dbReference type="EMBL" id="MFD2554583.1"/>
    </source>
</evidence>
<sequence length="204" mass="23320">MNIKEKIYNISDSVVFSKTTAAFGGLSNMASGYSLFVNEVNIANSEILYQICRFPLFPKLQEDIISLENPMEAKALARKYEKYTRQDWENVKVDIMRWCLQVKLIQNEDTFSELLKSTGDKAIVEYSAKDPFWGAVPTENGKLQGKNVLGRLLTEVREIIVKQNQKLEMVSPLTIPAFLLFNYPIEAVHTAEYSVEDLDNVYAY</sequence>
<evidence type="ECO:0000259" key="3">
    <source>
        <dbReference type="Pfam" id="PF08719"/>
    </source>
</evidence>
<evidence type="ECO:0000256" key="2">
    <source>
        <dbReference type="ARBA" id="ARBA00000751"/>
    </source>
</evidence>
<dbReference type="CDD" id="cd15457">
    <property type="entry name" value="NADAR"/>
    <property type="match status" value="1"/>
</dbReference>
<feature type="domain" description="NADAR" evidence="3">
    <location>
        <begin position="16"/>
        <end position="160"/>
    </location>
</feature>
<dbReference type="EMBL" id="JBHULD010000014">
    <property type="protein sequence ID" value="MFD2554583.1"/>
    <property type="molecule type" value="Genomic_DNA"/>
</dbReference>
<name>A0ABW5L1W6_9SPHI</name>
<protein>
    <submittedName>
        <fullName evidence="4">NADAR family protein</fullName>
    </submittedName>
</protein>
<gene>
    <name evidence="4" type="ORF">ACFSQW_09295</name>
</gene>
<keyword evidence="5" id="KW-1185">Reference proteome</keyword>
<dbReference type="InterPro" id="IPR037238">
    <property type="entry name" value="YbiA-like_sf"/>
</dbReference>
<organism evidence="4 5">
    <name type="scientific">Sphingobacterium tabacisoli</name>
    <dbReference type="NCBI Taxonomy" id="2044855"/>
    <lineage>
        <taxon>Bacteria</taxon>
        <taxon>Pseudomonadati</taxon>
        <taxon>Bacteroidota</taxon>
        <taxon>Sphingobacteriia</taxon>
        <taxon>Sphingobacteriales</taxon>
        <taxon>Sphingobacteriaceae</taxon>
        <taxon>Sphingobacterium</taxon>
    </lineage>
</organism>
<evidence type="ECO:0000256" key="1">
    <source>
        <dbReference type="ARBA" id="ARBA00000022"/>
    </source>
</evidence>
<dbReference type="NCBIfam" id="TIGR02464">
    <property type="entry name" value="ribofla_fusion"/>
    <property type="match status" value="1"/>
</dbReference>
<reference evidence="5" key="1">
    <citation type="journal article" date="2019" name="Int. J. Syst. Evol. Microbiol.">
        <title>The Global Catalogue of Microorganisms (GCM) 10K type strain sequencing project: providing services to taxonomists for standard genome sequencing and annotation.</title>
        <authorList>
            <consortium name="The Broad Institute Genomics Platform"/>
            <consortium name="The Broad Institute Genome Sequencing Center for Infectious Disease"/>
            <person name="Wu L."/>
            <person name="Ma J."/>
        </authorList>
    </citation>
    <scope>NUCLEOTIDE SEQUENCE [LARGE SCALE GENOMIC DNA]</scope>
    <source>
        <strain evidence="5">KCTC 52298</strain>
    </source>
</reference>
<dbReference type="SUPFAM" id="SSF143990">
    <property type="entry name" value="YbiA-like"/>
    <property type="match status" value="1"/>
</dbReference>
<dbReference type="RefSeq" id="WP_210352990.1">
    <property type="nucleotide sequence ID" value="NZ_JAEQMU010000001.1"/>
</dbReference>
<dbReference type="Gene3D" id="1.10.357.40">
    <property type="entry name" value="YbiA-like"/>
    <property type="match status" value="1"/>
</dbReference>
<dbReference type="Pfam" id="PF08719">
    <property type="entry name" value="NADAR"/>
    <property type="match status" value="1"/>
</dbReference>
<evidence type="ECO:0000313" key="5">
    <source>
        <dbReference type="Proteomes" id="UP001597440"/>
    </source>
</evidence>